<dbReference type="InterPro" id="IPR000160">
    <property type="entry name" value="GGDEF_dom"/>
</dbReference>
<dbReference type="EC" id="2.7.7.65" evidence="1"/>
<sequence>MKITGARTEPFSAIRKRALVHAGAQATAAAAAPIDKTAFLGLGEADLTPAVQSALATLLTEVDDLRGEVSRLKAKLREVEGLADRDPLTPLLNRRAFVRELGRIRTFAQRYGSPASLVYFDLDGFKAVNDRYGHAAGDACLCAVAERLAANVRDSDVVGRMGGDEFGVILAQADRQTAEAKARSLAEAIEATPIRFGEWTAPLHISFGVREISPELTAEALVAEADAAMFIRKREARGFARR</sequence>
<dbReference type="InterPro" id="IPR043128">
    <property type="entry name" value="Rev_trsase/Diguanyl_cyclase"/>
</dbReference>
<dbReference type="EMBL" id="JACIDK010000011">
    <property type="protein sequence ID" value="MBB3893477.1"/>
    <property type="molecule type" value="Genomic_DNA"/>
</dbReference>
<gene>
    <name evidence="5" type="ORF">GGQ61_004221</name>
</gene>
<dbReference type="Gene3D" id="3.30.70.270">
    <property type="match status" value="1"/>
</dbReference>
<evidence type="ECO:0000256" key="2">
    <source>
        <dbReference type="ARBA" id="ARBA00034247"/>
    </source>
</evidence>
<comment type="catalytic activity">
    <reaction evidence="2">
        <text>2 GTP = 3',3'-c-di-GMP + 2 diphosphate</text>
        <dbReference type="Rhea" id="RHEA:24898"/>
        <dbReference type="ChEBI" id="CHEBI:33019"/>
        <dbReference type="ChEBI" id="CHEBI:37565"/>
        <dbReference type="ChEBI" id="CHEBI:58805"/>
        <dbReference type="EC" id="2.7.7.65"/>
    </reaction>
</comment>
<evidence type="ECO:0000256" key="1">
    <source>
        <dbReference type="ARBA" id="ARBA00012528"/>
    </source>
</evidence>
<evidence type="ECO:0000259" key="4">
    <source>
        <dbReference type="PROSITE" id="PS50887"/>
    </source>
</evidence>
<organism evidence="5 6">
    <name type="scientific">Phenylobacterium haematophilum</name>
    <dbReference type="NCBI Taxonomy" id="98513"/>
    <lineage>
        <taxon>Bacteria</taxon>
        <taxon>Pseudomonadati</taxon>
        <taxon>Pseudomonadota</taxon>
        <taxon>Alphaproteobacteria</taxon>
        <taxon>Caulobacterales</taxon>
        <taxon>Caulobacteraceae</taxon>
        <taxon>Phenylobacterium</taxon>
    </lineage>
</organism>
<dbReference type="GO" id="GO:0052621">
    <property type="term" value="F:diguanylate cyclase activity"/>
    <property type="evidence" value="ECO:0007669"/>
    <property type="project" value="UniProtKB-EC"/>
</dbReference>
<dbReference type="Pfam" id="PF00990">
    <property type="entry name" value="GGDEF"/>
    <property type="match status" value="1"/>
</dbReference>
<evidence type="ECO:0000256" key="3">
    <source>
        <dbReference type="SAM" id="Coils"/>
    </source>
</evidence>
<dbReference type="RefSeq" id="WP_183776979.1">
    <property type="nucleotide sequence ID" value="NZ_JACIDK010000011.1"/>
</dbReference>
<feature type="domain" description="GGDEF" evidence="4">
    <location>
        <begin position="113"/>
        <end position="242"/>
    </location>
</feature>
<keyword evidence="3" id="KW-0175">Coiled coil</keyword>
<dbReference type="CDD" id="cd01949">
    <property type="entry name" value="GGDEF"/>
    <property type="match status" value="1"/>
</dbReference>
<name>A0A840A8F4_9CAUL</name>
<comment type="caution">
    <text evidence="5">The sequence shown here is derived from an EMBL/GenBank/DDBJ whole genome shotgun (WGS) entry which is preliminary data.</text>
</comment>
<reference evidence="5 6" key="1">
    <citation type="submission" date="2020-08" db="EMBL/GenBank/DDBJ databases">
        <title>Genomic Encyclopedia of Type Strains, Phase IV (KMG-IV): sequencing the most valuable type-strain genomes for metagenomic binning, comparative biology and taxonomic classification.</title>
        <authorList>
            <person name="Goeker M."/>
        </authorList>
    </citation>
    <scope>NUCLEOTIDE SEQUENCE [LARGE SCALE GENOMIC DNA]</scope>
    <source>
        <strain evidence="5 6">DSM 21793</strain>
    </source>
</reference>
<dbReference type="Proteomes" id="UP000530564">
    <property type="component" value="Unassembled WGS sequence"/>
</dbReference>
<dbReference type="PANTHER" id="PTHR45138:SF9">
    <property type="entry name" value="DIGUANYLATE CYCLASE DGCM-RELATED"/>
    <property type="match status" value="1"/>
</dbReference>
<protein>
    <recommendedName>
        <fullName evidence="1">diguanylate cyclase</fullName>
        <ecNumber evidence="1">2.7.7.65</ecNumber>
    </recommendedName>
</protein>
<dbReference type="SUPFAM" id="SSF55073">
    <property type="entry name" value="Nucleotide cyclase"/>
    <property type="match status" value="1"/>
</dbReference>
<dbReference type="FunFam" id="3.30.70.270:FF:000001">
    <property type="entry name" value="Diguanylate cyclase domain protein"/>
    <property type="match status" value="1"/>
</dbReference>
<dbReference type="InterPro" id="IPR050469">
    <property type="entry name" value="Diguanylate_Cyclase"/>
</dbReference>
<dbReference type="PROSITE" id="PS50887">
    <property type="entry name" value="GGDEF"/>
    <property type="match status" value="1"/>
</dbReference>
<keyword evidence="6" id="KW-1185">Reference proteome</keyword>
<dbReference type="PANTHER" id="PTHR45138">
    <property type="entry name" value="REGULATORY COMPONENTS OF SENSORY TRANSDUCTION SYSTEM"/>
    <property type="match status" value="1"/>
</dbReference>
<evidence type="ECO:0000313" key="5">
    <source>
        <dbReference type="EMBL" id="MBB3893477.1"/>
    </source>
</evidence>
<dbReference type="AlphaFoldDB" id="A0A840A8F4"/>
<proteinExistence type="predicted"/>
<feature type="coiled-coil region" evidence="3">
    <location>
        <begin position="55"/>
        <end position="82"/>
    </location>
</feature>
<evidence type="ECO:0000313" key="6">
    <source>
        <dbReference type="Proteomes" id="UP000530564"/>
    </source>
</evidence>
<dbReference type="InterPro" id="IPR029787">
    <property type="entry name" value="Nucleotide_cyclase"/>
</dbReference>
<dbReference type="NCBIfam" id="TIGR00254">
    <property type="entry name" value="GGDEF"/>
    <property type="match status" value="1"/>
</dbReference>
<dbReference type="SMART" id="SM00267">
    <property type="entry name" value="GGDEF"/>
    <property type="match status" value="1"/>
</dbReference>
<accession>A0A840A8F4</accession>